<keyword evidence="9" id="KW-0378">Hydrolase</keyword>
<evidence type="ECO:0000256" key="5">
    <source>
        <dbReference type="ARBA" id="ARBA00015611"/>
    </source>
</evidence>
<dbReference type="PRINTS" id="PR00756">
    <property type="entry name" value="ALADIPTASE"/>
</dbReference>
<dbReference type="InterPro" id="IPR001930">
    <property type="entry name" value="Peptidase_M1"/>
</dbReference>
<evidence type="ECO:0000256" key="10">
    <source>
        <dbReference type="ARBA" id="ARBA00022833"/>
    </source>
</evidence>
<evidence type="ECO:0000256" key="8">
    <source>
        <dbReference type="ARBA" id="ARBA00022723"/>
    </source>
</evidence>
<dbReference type="GO" id="GO:0008270">
    <property type="term" value="F:zinc ion binding"/>
    <property type="evidence" value="ECO:0007669"/>
    <property type="project" value="InterPro"/>
</dbReference>
<dbReference type="PANTHER" id="PTHR11533:SF174">
    <property type="entry name" value="PUROMYCIN-SENSITIVE AMINOPEPTIDASE-RELATED"/>
    <property type="match status" value="1"/>
</dbReference>
<keyword evidence="6" id="KW-0031">Aminopeptidase</keyword>
<comment type="similarity">
    <text evidence="3">Belongs to the peptidase M1 family.</text>
</comment>
<comment type="cofactor">
    <cofactor evidence="2">
        <name>Zn(2+)</name>
        <dbReference type="ChEBI" id="CHEBI:29105"/>
    </cofactor>
</comment>
<dbReference type="Gene3D" id="1.10.390.10">
    <property type="entry name" value="Neutral Protease Domain 2"/>
    <property type="match status" value="1"/>
</dbReference>
<evidence type="ECO:0000256" key="1">
    <source>
        <dbReference type="ARBA" id="ARBA00000098"/>
    </source>
</evidence>
<evidence type="ECO:0000256" key="3">
    <source>
        <dbReference type="ARBA" id="ARBA00010136"/>
    </source>
</evidence>
<keyword evidence="10" id="KW-0862">Zinc</keyword>
<sequence>MRLKLTLFMLALLVSVFMCRSATAFEHRLPQHIQLQHQSIDLHIDPNKSTFSGTTILNVLLMQPTKVLAYHSKGLAIEHVSLLYQGNEIPLSPSAPNHYEIIKHNLPIEISDTASLKITYRADLSEHVEGLYRVENDQGQVYLLSQFQSMEARRVFPTFDEPDKKATFSFKVTTPKLYTVLHNTLPASIKFNGNLKTVEFTKTPNMNTDILALALGQFAEYNVANTRLKTKVFSPKSAQIKLPPYFKDVVNDSLVFIEDYLQSSYPFSRLDFVVGNFGAVAAMENLGLVSLNENQIPDSNAPPRAHCEFKKLIAHEIAHSWFGNDITMAWYDDYWLNESFTEFIAAKVIQSLYSDIAACSYVPQVKAFNDDNDHAVPLIFDVKTREDTIAYGQLYYTKGRAILEMLEQAYGEHALQQRLQLYVKKFAGKNVSTRQFLALLPDNKLQNMVTSFTQNTGYPLVTLTKKGGQYVLTQSDILNRSDILWTIPVSIKSWNGKQALTHKVILEGEQVLIKLPPNVQSVFLDTDGAGYFRYVDDTGLAEFPFEQLSPQEQASYRDNQQSLAISGHIDYMAYIDSVIRELNRLALDSEQANALLKELQYAFIDHVQLGHQRQFAHYLSKKLTHQPNWEDLMTTPYGGDVLQFFGLYLQNTAAISAAKYYYEMPNSQQHAHFHNMIAVLASSTTDTQYQELVAQFKQMPNNIKSGMLPALGYVNNAEKTTYYYDLLLSDATTGMVIDVNFQYPIFNPSLRVVAADLIANRKTKIAERISATSLQWFPYSFLTACSKAQKHAVISLFQGWKHIEGLGDKLNVVMHNIDQCIERTKKISQSITSIH</sequence>
<gene>
    <name evidence="15" type="ORF">JF50_09900</name>
</gene>
<dbReference type="InterPro" id="IPR050344">
    <property type="entry name" value="Peptidase_M1_aminopeptidases"/>
</dbReference>
<protein>
    <recommendedName>
        <fullName evidence="5">Aminopeptidase N</fullName>
        <ecNumber evidence="4">3.4.11.2</ecNumber>
    </recommendedName>
</protein>
<feature type="chain" id="PRO_5002135825" description="Aminopeptidase N" evidence="12">
    <location>
        <begin position="25"/>
        <end position="835"/>
    </location>
</feature>
<evidence type="ECO:0000313" key="15">
    <source>
        <dbReference type="EMBL" id="KID57499.1"/>
    </source>
</evidence>
<name>A0A0C1MKC6_9GAMM</name>
<dbReference type="Pfam" id="PF17900">
    <property type="entry name" value="Peptidase_M1_N"/>
    <property type="match status" value="1"/>
</dbReference>
<dbReference type="InterPro" id="IPR045357">
    <property type="entry name" value="Aminopeptidase_N-like_N"/>
</dbReference>
<feature type="domain" description="Peptidase M1 membrane alanine aminopeptidase" evidence="13">
    <location>
        <begin position="248"/>
        <end position="452"/>
    </location>
</feature>
<dbReference type="InterPro" id="IPR042097">
    <property type="entry name" value="Aminopeptidase_N-like_N_sf"/>
</dbReference>
<evidence type="ECO:0000256" key="9">
    <source>
        <dbReference type="ARBA" id="ARBA00022801"/>
    </source>
</evidence>
<dbReference type="Proteomes" id="UP000031327">
    <property type="component" value="Unassembled WGS sequence"/>
</dbReference>
<dbReference type="GO" id="GO:0005737">
    <property type="term" value="C:cytoplasm"/>
    <property type="evidence" value="ECO:0007669"/>
    <property type="project" value="TreeGrafter"/>
</dbReference>
<accession>A0A0C1MKC6</accession>
<dbReference type="GO" id="GO:0070006">
    <property type="term" value="F:metalloaminopeptidase activity"/>
    <property type="evidence" value="ECO:0007669"/>
    <property type="project" value="TreeGrafter"/>
</dbReference>
<dbReference type="GO" id="GO:0016020">
    <property type="term" value="C:membrane"/>
    <property type="evidence" value="ECO:0007669"/>
    <property type="project" value="TreeGrafter"/>
</dbReference>
<keyword evidence="12" id="KW-0732">Signal</keyword>
<evidence type="ECO:0000256" key="2">
    <source>
        <dbReference type="ARBA" id="ARBA00001947"/>
    </source>
</evidence>
<evidence type="ECO:0000256" key="12">
    <source>
        <dbReference type="SAM" id="SignalP"/>
    </source>
</evidence>
<evidence type="ECO:0000256" key="6">
    <source>
        <dbReference type="ARBA" id="ARBA00022438"/>
    </source>
</evidence>
<dbReference type="PANTHER" id="PTHR11533">
    <property type="entry name" value="PROTEASE M1 ZINC METALLOPROTEASE"/>
    <property type="match status" value="1"/>
</dbReference>
<dbReference type="GO" id="GO:0005615">
    <property type="term" value="C:extracellular space"/>
    <property type="evidence" value="ECO:0007669"/>
    <property type="project" value="TreeGrafter"/>
</dbReference>
<keyword evidence="11" id="KW-0482">Metalloprotease</keyword>
<evidence type="ECO:0000259" key="13">
    <source>
        <dbReference type="Pfam" id="PF01433"/>
    </source>
</evidence>
<comment type="catalytic activity">
    <reaction evidence="1">
        <text>Release of an N-terminal amino acid, Xaa-|-Yaa- from a peptide, amide or arylamide. Xaa is preferably Ala, but may be most amino acids including Pro (slow action). When a terminal hydrophobic residue is followed by a prolyl residue, the two may be released as an intact Xaa-Pro dipeptide.</text>
        <dbReference type="EC" id="3.4.11.2"/>
    </reaction>
</comment>
<feature type="domain" description="Aminopeptidase N-like N-terminal" evidence="14">
    <location>
        <begin position="37"/>
        <end position="208"/>
    </location>
</feature>
<evidence type="ECO:0000256" key="11">
    <source>
        <dbReference type="ARBA" id="ARBA00023049"/>
    </source>
</evidence>
<evidence type="ECO:0000256" key="4">
    <source>
        <dbReference type="ARBA" id="ARBA00012564"/>
    </source>
</evidence>
<dbReference type="GO" id="GO:0006508">
    <property type="term" value="P:proteolysis"/>
    <property type="evidence" value="ECO:0007669"/>
    <property type="project" value="UniProtKB-KW"/>
</dbReference>
<dbReference type="InterPro" id="IPR014782">
    <property type="entry name" value="Peptidase_M1_dom"/>
</dbReference>
<dbReference type="EC" id="3.4.11.2" evidence="4"/>
<dbReference type="Pfam" id="PF01433">
    <property type="entry name" value="Peptidase_M1"/>
    <property type="match status" value="1"/>
</dbReference>
<reference evidence="15 16" key="1">
    <citation type="submission" date="2014-12" db="EMBL/GenBank/DDBJ databases">
        <title>Draft Genome Sequence of Pseudoalteromonas luteoviolacea HI1.</title>
        <authorList>
            <person name="Asahina A.Y."/>
            <person name="Hadfield M.G."/>
        </authorList>
    </citation>
    <scope>NUCLEOTIDE SEQUENCE [LARGE SCALE GENOMIC DNA]</scope>
    <source>
        <strain evidence="15 16">HI1</strain>
    </source>
</reference>
<dbReference type="Gene3D" id="2.60.40.1730">
    <property type="entry name" value="tricorn interacting facor f3 domain"/>
    <property type="match status" value="1"/>
</dbReference>
<keyword evidence="8" id="KW-0479">Metal-binding</keyword>
<proteinExistence type="inferred from homology"/>
<comment type="caution">
    <text evidence="15">The sequence shown here is derived from an EMBL/GenBank/DDBJ whole genome shotgun (WGS) entry which is preliminary data.</text>
</comment>
<evidence type="ECO:0000259" key="14">
    <source>
        <dbReference type="Pfam" id="PF17900"/>
    </source>
</evidence>
<evidence type="ECO:0000313" key="16">
    <source>
        <dbReference type="Proteomes" id="UP000031327"/>
    </source>
</evidence>
<dbReference type="EMBL" id="JWIC01000005">
    <property type="protein sequence ID" value="KID57499.1"/>
    <property type="molecule type" value="Genomic_DNA"/>
</dbReference>
<organism evidence="15 16">
    <name type="scientific">Pseudoalteromonas luteoviolacea</name>
    <dbReference type="NCBI Taxonomy" id="43657"/>
    <lineage>
        <taxon>Bacteria</taxon>
        <taxon>Pseudomonadati</taxon>
        <taxon>Pseudomonadota</taxon>
        <taxon>Gammaproteobacteria</taxon>
        <taxon>Alteromonadales</taxon>
        <taxon>Pseudoalteromonadaceae</taxon>
        <taxon>Pseudoalteromonas</taxon>
    </lineage>
</organism>
<dbReference type="SUPFAM" id="SSF55486">
    <property type="entry name" value="Metalloproteases ('zincins'), catalytic domain"/>
    <property type="match status" value="1"/>
</dbReference>
<dbReference type="GO" id="GO:0042277">
    <property type="term" value="F:peptide binding"/>
    <property type="evidence" value="ECO:0007669"/>
    <property type="project" value="TreeGrafter"/>
</dbReference>
<dbReference type="GO" id="GO:0016285">
    <property type="term" value="F:alanyl aminopeptidase activity"/>
    <property type="evidence" value="ECO:0007669"/>
    <property type="project" value="UniProtKB-EC"/>
</dbReference>
<dbReference type="SUPFAM" id="SSF63737">
    <property type="entry name" value="Leukotriene A4 hydrolase N-terminal domain"/>
    <property type="match status" value="1"/>
</dbReference>
<dbReference type="InterPro" id="IPR027268">
    <property type="entry name" value="Peptidase_M4/M1_CTD_sf"/>
</dbReference>
<evidence type="ECO:0000256" key="7">
    <source>
        <dbReference type="ARBA" id="ARBA00022670"/>
    </source>
</evidence>
<dbReference type="GO" id="GO:0043171">
    <property type="term" value="P:peptide catabolic process"/>
    <property type="evidence" value="ECO:0007669"/>
    <property type="project" value="TreeGrafter"/>
</dbReference>
<dbReference type="Gene3D" id="2.60.40.1910">
    <property type="match status" value="1"/>
</dbReference>
<dbReference type="AlphaFoldDB" id="A0A0C1MKC6"/>
<feature type="signal peptide" evidence="12">
    <location>
        <begin position="1"/>
        <end position="24"/>
    </location>
</feature>
<keyword evidence="7" id="KW-0645">Protease</keyword>